<dbReference type="Gramene" id="PRQ52954">
    <property type="protein sequence ID" value="PRQ52954"/>
    <property type="gene ID" value="RchiOBHm_Chr2g0161181"/>
</dbReference>
<evidence type="ECO:0000313" key="1">
    <source>
        <dbReference type="EMBL" id="PRQ52954.1"/>
    </source>
</evidence>
<reference evidence="1 2" key="1">
    <citation type="journal article" date="2018" name="Nat. Genet.">
        <title>The Rosa genome provides new insights in the design of modern roses.</title>
        <authorList>
            <person name="Bendahmane M."/>
        </authorList>
    </citation>
    <scope>NUCLEOTIDE SEQUENCE [LARGE SCALE GENOMIC DNA]</scope>
    <source>
        <strain evidence="2">cv. Old Blush</strain>
    </source>
</reference>
<dbReference type="EMBL" id="PDCK01000040">
    <property type="protein sequence ID" value="PRQ52954.1"/>
    <property type="molecule type" value="Genomic_DNA"/>
</dbReference>
<sequence length="137" mass="14552">MDWYQRGFGGGGVMVKGFRDWYQTDLRGGGVVVKGLGVGDWYLRDLGGSGFVANGFGVGDWERECRSSSGILERELMLPRELGIGTSDLGLRDSEAVDLGLTALVSERVGLGGVLERYCCATGGSGEVEIGALILGW</sequence>
<proteinExistence type="predicted"/>
<keyword evidence="2" id="KW-1185">Reference proteome</keyword>
<gene>
    <name evidence="1" type="ORF">RchiOBHm_Chr2g0161181</name>
</gene>
<protein>
    <submittedName>
        <fullName evidence="1">Uncharacterized protein</fullName>
    </submittedName>
</protein>
<name>A0A2P6S2P1_ROSCH</name>
<accession>A0A2P6S2P1</accession>
<evidence type="ECO:0000313" key="2">
    <source>
        <dbReference type="Proteomes" id="UP000238479"/>
    </source>
</evidence>
<organism evidence="1 2">
    <name type="scientific">Rosa chinensis</name>
    <name type="common">China rose</name>
    <dbReference type="NCBI Taxonomy" id="74649"/>
    <lineage>
        <taxon>Eukaryota</taxon>
        <taxon>Viridiplantae</taxon>
        <taxon>Streptophyta</taxon>
        <taxon>Embryophyta</taxon>
        <taxon>Tracheophyta</taxon>
        <taxon>Spermatophyta</taxon>
        <taxon>Magnoliopsida</taxon>
        <taxon>eudicotyledons</taxon>
        <taxon>Gunneridae</taxon>
        <taxon>Pentapetalae</taxon>
        <taxon>rosids</taxon>
        <taxon>fabids</taxon>
        <taxon>Rosales</taxon>
        <taxon>Rosaceae</taxon>
        <taxon>Rosoideae</taxon>
        <taxon>Rosoideae incertae sedis</taxon>
        <taxon>Rosa</taxon>
    </lineage>
</organism>
<dbReference type="Proteomes" id="UP000238479">
    <property type="component" value="Chromosome 2"/>
</dbReference>
<comment type="caution">
    <text evidence="1">The sequence shown here is derived from an EMBL/GenBank/DDBJ whole genome shotgun (WGS) entry which is preliminary data.</text>
</comment>
<dbReference type="AlphaFoldDB" id="A0A2P6S2P1"/>